<name>A0A1B1ALQ5_9PROT</name>
<evidence type="ECO:0000256" key="5">
    <source>
        <dbReference type="ARBA" id="ARBA00023136"/>
    </source>
</evidence>
<dbReference type="STRING" id="1759059.ATE48_17075"/>
<evidence type="ECO:0000256" key="1">
    <source>
        <dbReference type="ARBA" id="ARBA00004533"/>
    </source>
</evidence>
<sequence length="371" mass="41057">MARLLLQRTSFEGSNMLDGLRSVRREALHNCRGGLTQVMEAFRAVLFACLGWAGRHLPRSWGAGLADTVQSLLIVSPLGMRAQQVMRSTFPAQRKEARAIAAKWIGRPFHDHLIAARIASKREDTSDWTVEMRGAPALLDDPNQSFIIATGHFSRGAMTALYMPQVISRRLATVVAPMTKIKSALGLRIRIQMREMRSGIEVVRNGEVDIADVEGKSFLVRLLHHLRDPGGAVIIATDAAWGSHHAGGYTRPFAGFASQTFATGTARLARLSQRPIVACVPFLDGDRRVVVHWSPVIPAPARNDSEADVRITNEILDWIERRIGERPDQYVLAFGQGRYWSPVAQCWIDANETRPSSKAASRTLSTVKSVH</sequence>
<dbReference type="GO" id="GO:0005886">
    <property type="term" value="C:plasma membrane"/>
    <property type="evidence" value="ECO:0007669"/>
    <property type="project" value="UniProtKB-SubCell"/>
</dbReference>
<dbReference type="AlphaFoldDB" id="A0A1B1ALQ5"/>
<keyword evidence="6" id="KW-0012">Acyltransferase</keyword>
<evidence type="ECO:0008006" key="9">
    <source>
        <dbReference type="Google" id="ProtNLM"/>
    </source>
</evidence>
<keyword evidence="4" id="KW-0808">Transferase</keyword>
<evidence type="ECO:0000256" key="4">
    <source>
        <dbReference type="ARBA" id="ARBA00022679"/>
    </source>
</evidence>
<keyword evidence="8" id="KW-1185">Reference proteome</keyword>
<protein>
    <recommendedName>
        <fullName evidence="9">Lipid A biosynthesis acyltransferase</fullName>
    </recommendedName>
</protein>
<keyword evidence="3" id="KW-0997">Cell inner membrane</keyword>
<dbReference type="KEGG" id="cbot:ATE48_17075"/>
<reference evidence="7 8" key="1">
    <citation type="submission" date="2015-11" db="EMBL/GenBank/DDBJ databases">
        <title>Whole-Genome Sequence of Candidatus Oderbacter manganicum from the National Park Lower Oder Valley, Germany.</title>
        <authorList>
            <person name="Braun B."/>
            <person name="Liere K."/>
            <person name="Szewzyk U."/>
        </authorList>
    </citation>
    <scope>NUCLEOTIDE SEQUENCE [LARGE SCALE GENOMIC DNA]</scope>
    <source>
        <strain evidence="7 8">OTSz_A_272</strain>
    </source>
</reference>
<evidence type="ECO:0000256" key="3">
    <source>
        <dbReference type="ARBA" id="ARBA00022519"/>
    </source>
</evidence>
<dbReference type="InterPro" id="IPR004960">
    <property type="entry name" value="LipA_acyltrans"/>
</dbReference>
<evidence type="ECO:0000256" key="6">
    <source>
        <dbReference type="ARBA" id="ARBA00023315"/>
    </source>
</evidence>
<dbReference type="EMBL" id="CP013244">
    <property type="protein sequence ID" value="ANP47499.1"/>
    <property type="molecule type" value="Genomic_DNA"/>
</dbReference>
<dbReference type="Proteomes" id="UP000092498">
    <property type="component" value="Chromosome"/>
</dbReference>
<keyword evidence="5" id="KW-0472">Membrane</keyword>
<accession>A0A1B1ALQ5</accession>
<evidence type="ECO:0000313" key="7">
    <source>
        <dbReference type="EMBL" id="ANP47499.1"/>
    </source>
</evidence>
<dbReference type="GO" id="GO:0016746">
    <property type="term" value="F:acyltransferase activity"/>
    <property type="evidence" value="ECO:0007669"/>
    <property type="project" value="UniProtKB-KW"/>
</dbReference>
<dbReference type="Pfam" id="PF03279">
    <property type="entry name" value="Lip_A_acyltrans"/>
    <property type="match status" value="1"/>
</dbReference>
<keyword evidence="2" id="KW-1003">Cell membrane</keyword>
<dbReference type="InParanoid" id="A0A1B1ALQ5"/>
<proteinExistence type="predicted"/>
<evidence type="ECO:0000313" key="8">
    <source>
        <dbReference type="Proteomes" id="UP000092498"/>
    </source>
</evidence>
<organism evidence="7 8">
    <name type="scientific">Candidatus Viadribacter manganicus</name>
    <dbReference type="NCBI Taxonomy" id="1759059"/>
    <lineage>
        <taxon>Bacteria</taxon>
        <taxon>Pseudomonadati</taxon>
        <taxon>Pseudomonadota</taxon>
        <taxon>Alphaproteobacteria</taxon>
        <taxon>Hyphomonadales</taxon>
        <taxon>Hyphomonadaceae</taxon>
        <taxon>Candidatus Viadribacter</taxon>
    </lineage>
</organism>
<gene>
    <name evidence="7" type="ORF">ATE48_17075</name>
</gene>
<dbReference type="GO" id="GO:0009247">
    <property type="term" value="P:glycolipid biosynthetic process"/>
    <property type="evidence" value="ECO:0007669"/>
    <property type="project" value="UniProtKB-ARBA"/>
</dbReference>
<evidence type="ECO:0000256" key="2">
    <source>
        <dbReference type="ARBA" id="ARBA00022475"/>
    </source>
</evidence>
<comment type="subcellular location">
    <subcellularLocation>
        <location evidence="1">Cell inner membrane</location>
    </subcellularLocation>
</comment>